<keyword evidence="4" id="KW-0732">Signal</keyword>
<feature type="signal peptide" evidence="4">
    <location>
        <begin position="1"/>
        <end position="19"/>
    </location>
</feature>
<dbReference type="Proteomes" id="UP001303046">
    <property type="component" value="Unassembled WGS sequence"/>
</dbReference>
<evidence type="ECO:0000256" key="3">
    <source>
        <dbReference type="RuleBase" id="RU003946"/>
    </source>
</evidence>
<evidence type="ECO:0000256" key="1">
    <source>
        <dbReference type="ARBA" id="ARBA00012647"/>
    </source>
</evidence>
<dbReference type="EMBL" id="JAVFWL010000004">
    <property type="protein sequence ID" value="KAK6751459.1"/>
    <property type="molecule type" value="Genomic_DNA"/>
</dbReference>
<gene>
    <name evidence="5" type="primary">Necator_chrIV.g16371</name>
    <name evidence="5" type="ORF">RB195_003075</name>
</gene>
<dbReference type="PANTHER" id="PTHR11596:SF5">
    <property type="entry name" value="ALKALINE PHOSPHATASE"/>
    <property type="match status" value="1"/>
</dbReference>
<dbReference type="Gene3D" id="3.40.720.10">
    <property type="entry name" value="Alkaline Phosphatase, subunit A"/>
    <property type="match status" value="1"/>
</dbReference>
<organism evidence="5 6">
    <name type="scientific">Necator americanus</name>
    <name type="common">Human hookworm</name>
    <dbReference type="NCBI Taxonomy" id="51031"/>
    <lineage>
        <taxon>Eukaryota</taxon>
        <taxon>Metazoa</taxon>
        <taxon>Ecdysozoa</taxon>
        <taxon>Nematoda</taxon>
        <taxon>Chromadorea</taxon>
        <taxon>Rhabditida</taxon>
        <taxon>Rhabditina</taxon>
        <taxon>Rhabditomorpha</taxon>
        <taxon>Strongyloidea</taxon>
        <taxon>Ancylostomatidae</taxon>
        <taxon>Bunostominae</taxon>
        <taxon>Necator</taxon>
    </lineage>
</organism>
<name>A0ABR1DLW9_NECAM</name>
<evidence type="ECO:0000256" key="2">
    <source>
        <dbReference type="ARBA" id="ARBA00022553"/>
    </source>
</evidence>
<keyword evidence="6" id="KW-1185">Reference proteome</keyword>
<evidence type="ECO:0000313" key="5">
    <source>
        <dbReference type="EMBL" id="KAK6751459.1"/>
    </source>
</evidence>
<comment type="caution">
    <text evidence="5">The sequence shown here is derived from an EMBL/GenBank/DDBJ whole genome shotgun (WGS) entry which is preliminary data.</text>
</comment>
<evidence type="ECO:0000313" key="6">
    <source>
        <dbReference type="Proteomes" id="UP001303046"/>
    </source>
</evidence>
<dbReference type="InterPro" id="IPR017850">
    <property type="entry name" value="Alkaline_phosphatase_core_sf"/>
</dbReference>
<proteinExistence type="inferred from homology"/>
<feature type="chain" id="PRO_5046772795" description="alkaline phosphatase" evidence="4">
    <location>
        <begin position="20"/>
        <end position="204"/>
    </location>
</feature>
<dbReference type="PRINTS" id="PR00113">
    <property type="entry name" value="ALKPHPHTASE"/>
</dbReference>
<dbReference type="Pfam" id="PF00245">
    <property type="entry name" value="Alk_phosphatase"/>
    <property type="match status" value="1"/>
</dbReference>
<protein>
    <recommendedName>
        <fullName evidence="1">alkaline phosphatase</fullName>
        <ecNumber evidence="1">3.1.3.1</ecNumber>
    </recommendedName>
</protein>
<sequence length="204" mass="22593">MVVQTLLLLYLQLLRMSKPSQEDLGPEDVEFWNLIAKENIQRKLQRNPHLLTAKRPKNVILFIGDGMGISTVTLGRINKNQKAGNKYLNKPLYFETFSVSGLVKTSSFSQYVTDSAAGAMALLSGRKVESLKLGLLPTSTDICTNFEGSHITDGIAEEALNLGMEVGFVTTTRITHATPAALYAKLCSFFLSMKRTYTFTTNAY</sequence>
<evidence type="ECO:0000256" key="4">
    <source>
        <dbReference type="SAM" id="SignalP"/>
    </source>
</evidence>
<comment type="similarity">
    <text evidence="3">Belongs to the alkaline phosphatase family.</text>
</comment>
<reference evidence="5 6" key="1">
    <citation type="submission" date="2023-08" db="EMBL/GenBank/DDBJ databases">
        <title>A Necator americanus chromosomal reference genome.</title>
        <authorList>
            <person name="Ilik V."/>
            <person name="Petrzelkova K.J."/>
            <person name="Pardy F."/>
            <person name="Fuh T."/>
            <person name="Niatou-Singa F.S."/>
            <person name="Gouil Q."/>
            <person name="Baker L."/>
            <person name="Ritchie M.E."/>
            <person name="Jex A.R."/>
            <person name="Gazzola D."/>
            <person name="Li H."/>
            <person name="Toshio Fujiwara R."/>
            <person name="Zhan B."/>
            <person name="Aroian R.V."/>
            <person name="Pafco B."/>
            <person name="Schwarz E.M."/>
        </authorList>
    </citation>
    <scope>NUCLEOTIDE SEQUENCE [LARGE SCALE GENOMIC DNA]</scope>
    <source>
        <strain evidence="5 6">Aroian</strain>
        <tissue evidence="5">Whole animal</tissue>
    </source>
</reference>
<dbReference type="EC" id="3.1.3.1" evidence="1"/>
<dbReference type="SUPFAM" id="SSF53649">
    <property type="entry name" value="Alkaline phosphatase-like"/>
    <property type="match status" value="1"/>
</dbReference>
<dbReference type="PANTHER" id="PTHR11596">
    <property type="entry name" value="ALKALINE PHOSPHATASE"/>
    <property type="match status" value="1"/>
</dbReference>
<accession>A0ABR1DLW9</accession>
<keyword evidence="2" id="KW-0597">Phosphoprotein</keyword>
<dbReference type="InterPro" id="IPR001952">
    <property type="entry name" value="Alkaline_phosphatase"/>
</dbReference>